<reference evidence="3 4" key="1">
    <citation type="journal article" date="2012" name="Front. Microbiol.">
        <title>Redundancy and modularity in membrane-associated dissimilatory nitrate reduction in Bacillus.</title>
        <authorList>
            <person name="Heylen K."/>
            <person name="Keltjens J."/>
        </authorList>
    </citation>
    <scope>NUCLEOTIDE SEQUENCE [LARGE SCALE GENOMIC DNA]</scope>
    <source>
        <strain evidence="3 4">LMG 9581</strain>
    </source>
</reference>
<evidence type="ECO:0000313" key="3">
    <source>
        <dbReference type="EMBL" id="EKN69942.1"/>
    </source>
</evidence>
<dbReference type="PATRIC" id="fig|1131731.3.peg.348"/>
<dbReference type="AlphaFoldDB" id="K6DBM2"/>
<dbReference type="InterPro" id="IPR000352">
    <property type="entry name" value="Pep_chain_release_fac_I"/>
</dbReference>
<dbReference type="STRING" id="1131731.BAZO_01667"/>
<name>K6DBM2_SCHAZ</name>
<evidence type="ECO:0000313" key="4">
    <source>
        <dbReference type="Proteomes" id="UP000006315"/>
    </source>
</evidence>
<keyword evidence="4" id="KW-1185">Reference proteome</keyword>
<protein>
    <submittedName>
        <fullName evidence="3">Peptide chain release factor 2</fullName>
    </submittedName>
</protein>
<dbReference type="Proteomes" id="UP000006315">
    <property type="component" value="Unassembled WGS sequence"/>
</dbReference>
<accession>K6DBM2</accession>
<dbReference type="GO" id="GO:0003747">
    <property type="term" value="F:translation release factor activity"/>
    <property type="evidence" value="ECO:0007669"/>
    <property type="project" value="InterPro"/>
</dbReference>
<comment type="caution">
    <text evidence="3">The sequence shown here is derived from an EMBL/GenBank/DDBJ whole genome shotgun (WGS) entry which is preliminary data.</text>
</comment>
<dbReference type="Gene3D" id="3.30.160.20">
    <property type="match status" value="1"/>
</dbReference>
<dbReference type="EMBL" id="AJLR01000020">
    <property type="protein sequence ID" value="EKN69942.1"/>
    <property type="molecule type" value="Genomic_DNA"/>
</dbReference>
<dbReference type="PANTHER" id="PTHR43116">
    <property type="entry name" value="PEPTIDE CHAIN RELEASE FACTOR 2"/>
    <property type="match status" value="1"/>
</dbReference>
<dbReference type="Gene3D" id="3.30.70.1660">
    <property type="match status" value="1"/>
</dbReference>
<proteinExistence type="inferred from homology"/>
<sequence>MPELDDSIEVEVRDADVKMDTFRSGGAGGQNVNKVSTGVRLTHVPTGIVVQSTMDRTQYGNRDKAMAMLKSKLYQLEMDKKQAEVDELRGDQSEISWGSQIRSYVFMPYQLVKDTRTGYETGQISNVMDGEID</sequence>
<comment type="similarity">
    <text evidence="1">Belongs to the prokaryotic/mitochondrial release factor family.</text>
</comment>
<evidence type="ECO:0000256" key="1">
    <source>
        <dbReference type="ARBA" id="ARBA00010835"/>
    </source>
</evidence>
<dbReference type="PROSITE" id="PS00745">
    <property type="entry name" value="RF_PROK_I"/>
    <property type="match status" value="1"/>
</dbReference>
<evidence type="ECO:0000259" key="2">
    <source>
        <dbReference type="PROSITE" id="PS00745"/>
    </source>
</evidence>
<gene>
    <name evidence="3" type="primary">prfB</name>
    <name evidence="3" type="ORF">BAZO_01667</name>
</gene>
<dbReference type="SUPFAM" id="SSF75620">
    <property type="entry name" value="Release factor"/>
    <property type="match status" value="1"/>
</dbReference>
<dbReference type="PANTHER" id="PTHR43116:SF3">
    <property type="entry name" value="CLASS I PEPTIDE CHAIN RELEASE FACTOR"/>
    <property type="match status" value="1"/>
</dbReference>
<dbReference type="InterPro" id="IPR045853">
    <property type="entry name" value="Pep_chain_release_fac_I_sf"/>
</dbReference>
<feature type="domain" description="Prokaryotic-type class I peptide chain release factors" evidence="2">
    <location>
        <begin position="23"/>
        <end position="39"/>
    </location>
</feature>
<organism evidence="3 4">
    <name type="scientific">Schinkia azotoformans LMG 9581</name>
    <dbReference type="NCBI Taxonomy" id="1131731"/>
    <lineage>
        <taxon>Bacteria</taxon>
        <taxon>Bacillati</taxon>
        <taxon>Bacillota</taxon>
        <taxon>Bacilli</taxon>
        <taxon>Bacillales</taxon>
        <taxon>Bacillaceae</taxon>
        <taxon>Calidifontibacillus/Schinkia group</taxon>
        <taxon>Schinkia</taxon>
    </lineage>
</organism>
<dbReference type="Pfam" id="PF00472">
    <property type="entry name" value="RF-1"/>
    <property type="match status" value="1"/>
</dbReference>